<evidence type="ECO:0000313" key="8">
    <source>
        <dbReference type="Proteomes" id="UP001497525"/>
    </source>
</evidence>
<evidence type="ECO:0000256" key="4">
    <source>
        <dbReference type="ARBA" id="ARBA00036696"/>
    </source>
</evidence>
<dbReference type="Pfam" id="PF01979">
    <property type="entry name" value="Amidohydro_1"/>
    <property type="match status" value="1"/>
</dbReference>
<dbReference type="SUPFAM" id="SSF51338">
    <property type="entry name" value="Composite domain of metallo-dependent hydrolases"/>
    <property type="match status" value="1"/>
</dbReference>
<dbReference type="Gene3D" id="3.20.20.140">
    <property type="entry name" value="Metal-dependent hydrolases"/>
    <property type="match status" value="1"/>
</dbReference>
<evidence type="ECO:0000256" key="2">
    <source>
        <dbReference type="ARBA" id="ARBA00008829"/>
    </source>
</evidence>
<dbReference type="GO" id="GO:0004157">
    <property type="term" value="F:dihydropyrimidinase activity"/>
    <property type="evidence" value="ECO:0007669"/>
    <property type="project" value="UniProtKB-EC"/>
</dbReference>
<evidence type="ECO:0000256" key="5">
    <source>
        <dbReference type="ARBA" id="ARBA00039113"/>
    </source>
</evidence>
<dbReference type="InterPro" id="IPR006680">
    <property type="entry name" value="Amidohydro-rel"/>
</dbReference>
<dbReference type="InterPro" id="IPR011059">
    <property type="entry name" value="Metal-dep_hydrolase_composite"/>
</dbReference>
<comment type="cofactor">
    <cofactor evidence="1">
        <name>Zn(2+)</name>
        <dbReference type="ChEBI" id="CHEBI:29105"/>
    </cofactor>
</comment>
<protein>
    <recommendedName>
        <fullName evidence="5">dihydropyrimidinase</fullName>
        <ecNumber evidence="5">3.5.2.2</ecNumber>
    </recommendedName>
</protein>
<dbReference type="FunFam" id="3.20.20.140:FF:000217">
    <property type="entry name" value="Dihydropyrimidinase-related protein 1"/>
    <property type="match status" value="1"/>
</dbReference>
<reference evidence="7" key="1">
    <citation type="submission" date="2024-06" db="EMBL/GenBank/DDBJ databases">
        <authorList>
            <person name="Liu X."/>
            <person name="Lenzi L."/>
            <person name="Haldenby T S."/>
            <person name="Uol C."/>
        </authorList>
    </citation>
    <scope>NUCLEOTIDE SEQUENCE</scope>
</reference>
<organism evidence="7 8">
    <name type="scientific">Calicophoron daubneyi</name>
    <name type="common">Rumen fluke</name>
    <name type="synonym">Paramphistomum daubneyi</name>
    <dbReference type="NCBI Taxonomy" id="300641"/>
    <lineage>
        <taxon>Eukaryota</taxon>
        <taxon>Metazoa</taxon>
        <taxon>Spiralia</taxon>
        <taxon>Lophotrochozoa</taxon>
        <taxon>Platyhelminthes</taxon>
        <taxon>Trematoda</taxon>
        <taxon>Digenea</taxon>
        <taxon>Plagiorchiida</taxon>
        <taxon>Pronocephalata</taxon>
        <taxon>Paramphistomoidea</taxon>
        <taxon>Paramphistomidae</taxon>
        <taxon>Calicophoron</taxon>
    </lineage>
</organism>
<dbReference type="Proteomes" id="UP001497525">
    <property type="component" value="Unassembled WGS sequence"/>
</dbReference>
<dbReference type="PANTHER" id="PTHR11647">
    <property type="entry name" value="HYDRANTOINASE/DIHYDROPYRIMIDINASE FAMILY MEMBER"/>
    <property type="match status" value="1"/>
</dbReference>
<dbReference type="EC" id="3.5.2.2" evidence="5"/>
<dbReference type="PANTHER" id="PTHR11647:SF1">
    <property type="entry name" value="COLLAPSIN RESPONSE MEDIATOR PROTEIN"/>
    <property type="match status" value="1"/>
</dbReference>
<accession>A0AAV2TLU0</accession>
<comment type="similarity">
    <text evidence="2">Belongs to the metallo-dependent hydrolases superfamily. Hydantoinase/dihydropyrimidinase family.</text>
</comment>
<dbReference type="InterPro" id="IPR050378">
    <property type="entry name" value="Metallo-dep_Hydrolases_sf"/>
</dbReference>
<sequence>MLRYYFLRLNCLFTFQEAKPVFIKGGIIVNHDFSVKADVLIQNGVVRAVGNLNPPDDAEVIDASDRFVLPGGVDLDCHIGESCMDDPVADTYASASKSAVLGGTTTIIPTVESAHLTSLLDTFDHFCSSTDGQMACDYGACLRVPCYSAQVKEQMELLVKEKGIGMFSFRLDYPQDSSDPESSDGLNDEALRQILRLCRQLGVLPVVPALAPNLLVKQLTDLIRYKHPNIGPELHDFNQPERAEADTIRRACLHAFHAGLVCPLLISRIHSASALNCFIEERRKSRGLLFGQTTISAIGAALSNSDLFPEVTEGPAFTKSRDWHIAAGYVCEPPLRPDVDLSERLLVGLTSNDSLTVSSGHRAISTAARAALGLNRSANIPKGVASIGCRLAVLWHCGVENNGGLDPCSFVRAVSTDPARLANLYPRKGRIAVGSDADIVIWSNPGAYEECKLDKFIPNDVPNIFAGLRIGSLPEVVMLRGHIVVRDGKICPGACACGKLLTVKPFSQLTFSRVPALEQSIAIDLKPITREPYTGKVAGSLPSADADQPKETHYHRKEYYDNVPKVALPPGQRRIHTSVKTVQPPGGSSNVFFSDE</sequence>
<dbReference type="EMBL" id="CAXLJL010000367">
    <property type="protein sequence ID" value="CAL5136976.1"/>
    <property type="molecule type" value="Genomic_DNA"/>
</dbReference>
<dbReference type="Gene3D" id="2.30.40.10">
    <property type="entry name" value="Urease, subunit C, domain 1"/>
    <property type="match status" value="1"/>
</dbReference>
<comment type="caution">
    <text evidence="7">The sequence shown here is derived from an EMBL/GenBank/DDBJ whole genome shotgun (WGS) entry which is preliminary data.</text>
</comment>
<gene>
    <name evidence="7" type="ORF">CDAUBV1_LOCUS11259</name>
</gene>
<name>A0AAV2TLU0_CALDB</name>
<dbReference type="GO" id="GO:0005829">
    <property type="term" value="C:cytosol"/>
    <property type="evidence" value="ECO:0007669"/>
    <property type="project" value="TreeGrafter"/>
</dbReference>
<evidence type="ECO:0000256" key="1">
    <source>
        <dbReference type="ARBA" id="ARBA00001947"/>
    </source>
</evidence>
<evidence type="ECO:0000256" key="3">
    <source>
        <dbReference type="ARBA" id="ARBA00022553"/>
    </source>
</evidence>
<dbReference type="AlphaFoldDB" id="A0AAV2TLU0"/>
<keyword evidence="3" id="KW-0597">Phosphoprotein</keyword>
<proteinExistence type="inferred from homology"/>
<dbReference type="GO" id="GO:0006208">
    <property type="term" value="P:pyrimidine nucleobase catabolic process"/>
    <property type="evidence" value="ECO:0007669"/>
    <property type="project" value="TreeGrafter"/>
</dbReference>
<comment type="catalytic activity">
    <reaction evidence="4">
        <text>5,6-dihydrouracil + H2O = 3-(carbamoylamino)propanoate + H(+)</text>
        <dbReference type="Rhea" id="RHEA:16121"/>
        <dbReference type="ChEBI" id="CHEBI:11892"/>
        <dbReference type="ChEBI" id="CHEBI:15377"/>
        <dbReference type="ChEBI" id="CHEBI:15378"/>
        <dbReference type="ChEBI" id="CHEBI:15901"/>
        <dbReference type="EC" id="3.5.2.2"/>
    </reaction>
</comment>
<evidence type="ECO:0000313" key="7">
    <source>
        <dbReference type="EMBL" id="CAL5136976.1"/>
    </source>
</evidence>
<feature type="domain" description="Amidohydrolase-related" evidence="6">
    <location>
        <begin position="373"/>
        <end position="448"/>
    </location>
</feature>
<dbReference type="SUPFAM" id="SSF51556">
    <property type="entry name" value="Metallo-dependent hydrolases"/>
    <property type="match status" value="1"/>
</dbReference>
<evidence type="ECO:0000259" key="6">
    <source>
        <dbReference type="Pfam" id="PF01979"/>
    </source>
</evidence>
<dbReference type="InterPro" id="IPR032466">
    <property type="entry name" value="Metal_Hydrolase"/>
</dbReference>